<dbReference type="InterPro" id="IPR003417">
    <property type="entry name" value="CBF_beta"/>
</dbReference>
<dbReference type="Proteomes" id="UP001172083">
    <property type="component" value="Unassembled WGS sequence"/>
</dbReference>
<dbReference type="Pfam" id="PF02312">
    <property type="entry name" value="CBF_beta"/>
    <property type="match status" value="1"/>
</dbReference>
<protein>
    <recommendedName>
        <fullName evidence="3">MbtH domain protein</fullName>
    </recommendedName>
</protein>
<dbReference type="SUPFAM" id="SSF50723">
    <property type="entry name" value="Core binding factor beta, CBF"/>
    <property type="match status" value="1"/>
</dbReference>
<name>A0ABT8L9S1_9BACT</name>
<comment type="caution">
    <text evidence="1">The sequence shown here is derived from an EMBL/GenBank/DDBJ whole genome shotgun (WGS) entry which is preliminary data.</text>
</comment>
<evidence type="ECO:0008006" key="3">
    <source>
        <dbReference type="Google" id="ProtNLM"/>
    </source>
</evidence>
<dbReference type="InterPro" id="IPR036552">
    <property type="entry name" value="CBF_bsu_sf"/>
</dbReference>
<keyword evidence="2" id="KW-1185">Reference proteome</keyword>
<organism evidence="1 2">
    <name type="scientific">Agaribacillus aureus</name>
    <dbReference type="NCBI Taxonomy" id="3051825"/>
    <lineage>
        <taxon>Bacteria</taxon>
        <taxon>Pseudomonadati</taxon>
        <taxon>Bacteroidota</taxon>
        <taxon>Cytophagia</taxon>
        <taxon>Cytophagales</taxon>
        <taxon>Splendidivirgaceae</taxon>
        <taxon>Agaribacillus</taxon>
    </lineage>
</organism>
<sequence>MNELVKRLSEKEYSVQANKPDKSVEALQRRIDLNYVHILFEETGTELGVRLDKAKCDFGKANFEKRTGKVHFEGVLTLNYDKVRCIADISIRTMKGKGRLQLIE</sequence>
<dbReference type="RefSeq" id="WP_346759833.1">
    <property type="nucleotide sequence ID" value="NZ_JAUJEB010000004.1"/>
</dbReference>
<gene>
    <name evidence="1" type="ORF">QQ020_20635</name>
</gene>
<evidence type="ECO:0000313" key="1">
    <source>
        <dbReference type="EMBL" id="MDN5214500.1"/>
    </source>
</evidence>
<accession>A0ABT8L9S1</accession>
<evidence type="ECO:0000313" key="2">
    <source>
        <dbReference type="Proteomes" id="UP001172083"/>
    </source>
</evidence>
<reference evidence="1" key="1">
    <citation type="submission" date="2023-06" db="EMBL/GenBank/DDBJ databases">
        <title>Genomic of Agaribacillus aureum.</title>
        <authorList>
            <person name="Wang G."/>
        </authorList>
    </citation>
    <scope>NUCLEOTIDE SEQUENCE</scope>
    <source>
        <strain evidence="1">BMA12</strain>
    </source>
</reference>
<proteinExistence type="predicted"/>
<dbReference type="Gene3D" id="2.40.250.10">
    <property type="entry name" value="Core binding factor, beta subunit"/>
    <property type="match status" value="1"/>
</dbReference>
<dbReference type="EMBL" id="JAUJEB010000004">
    <property type="protein sequence ID" value="MDN5214500.1"/>
    <property type="molecule type" value="Genomic_DNA"/>
</dbReference>